<dbReference type="InterPro" id="IPR009362">
    <property type="entry name" value="YhcG_C"/>
</dbReference>
<evidence type="ECO:0000313" key="3">
    <source>
        <dbReference type="EMBL" id="KAA6321667.1"/>
    </source>
</evidence>
<dbReference type="Pfam" id="PF06250">
    <property type="entry name" value="YhcG_C"/>
    <property type="match status" value="1"/>
</dbReference>
<dbReference type="InterPro" id="IPR011856">
    <property type="entry name" value="tRNA_endonuc-like_dom_sf"/>
</dbReference>
<dbReference type="GO" id="GO:0003676">
    <property type="term" value="F:nucleic acid binding"/>
    <property type="evidence" value="ECO:0007669"/>
    <property type="project" value="InterPro"/>
</dbReference>
<protein>
    <recommendedName>
        <fullName evidence="4">Endonuclease NucS</fullName>
    </recommendedName>
</protein>
<feature type="domain" description="YhcG PDDEXK nuclease" evidence="1">
    <location>
        <begin position="267"/>
        <end position="415"/>
    </location>
</feature>
<dbReference type="Pfam" id="PF17761">
    <property type="entry name" value="DUF1016_N"/>
    <property type="match status" value="2"/>
</dbReference>
<comment type="caution">
    <text evidence="3">The sequence shown here is derived from an EMBL/GenBank/DDBJ whole genome shotgun (WGS) entry which is preliminary data.</text>
</comment>
<dbReference type="PANTHER" id="PTHR30547:SF5">
    <property type="entry name" value="NUCLEASE YHCG-RELATED"/>
    <property type="match status" value="1"/>
</dbReference>
<dbReference type="Gene3D" id="3.40.1350.10">
    <property type="match status" value="1"/>
</dbReference>
<feature type="domain" description="YhcG N-terminal" evidence="2">
    <location>
        <begin position="70"/>
        <end position="157"/>
    </location>
</feature>
<name>A0A5J4QIL1_9ZZZZ</name>
<evidence type="ECO:0000259" key="1">
    <source>
        <dbReference type="Pfam" id="PF06250"/>
    </source>
</evidence>
<dbReference type="InterPro" id="IPR041527">
    <property type="entry name" value="YhcG_N"/>
</dbReference>
<dbReference type="PANTHER" id="PTHR30547">
    <property type="entry name" value="UNCHARACTERIZED PROTEIN YHCG-RELATED"/>
    <property type="match status" value="1"/>
</dbReference>
<gene>
    <name evidence="3" type="ORF">EZS27_028709</name>
</gene>
<evidence type="ECO:0008006" key="4">
    <source>
        <dbReference type="Google" id="ProtNLM"/>
    </source>
</evidence>
<dbReference type="InterPro" id="IPR053148">
    <property type="entry name" value="PD-DEXK-like_domain"/>
</dbReference>
<reference evidence="3" key="1">
    <citation type="submission" date="2019-03" db="EMBL/GenBank/DDBJ databases">
        <title>Single cell metagenomics reveals metabolic interactions within the superorganism composed of flagellate Streblomastix strix and complex community of Bacteroidetes bacteria on its surface.</title>
        <authorList>
            <person name="Treitli S.C."/>
            <person name="Kolisko M."/>
            <person name="Husnik F."/>
            <person name="Keeling P."/>
            <person name="Hampl V."/>
        </authorList>
    </citation>
    <scope>NUCLEOTIDE SEQUENCE</scope>
    <source>
        <strain evidence="3">STM</strain>
    </source>
</reference>
<accession>A0A5J4QIL1</accession>
<sequence>MVFTVSTVDFSGERSGGIPERFYFYMPNPAQLPKNHIFVIFLSLIKTVMALIKKNNFKELIDTISHVHELLQNNAAQTINQFLSLRNWMFGYYIVEYEQNGEDRAKYGENLMQEIAVKLTHIKGLRFRQLYLCKDFYLTYPHFLRTVSAKLQYANNKEDTILRTLSAKSLEINHTLPSQDEEEHNDLQLPPELLLSHLSFSHFIELFRVEEPLERFFYEVETIKNNWSVRELKRAINTSLAFRTSMSINKESIIAKIKNVKPISNAEVIRNPYILEFLDLEEKSEYNESELEQLILTHLQEFLIELGTGFCFEARQKRITFNNRHYRIDLVFYHRILKCHVLIDLKVNEFDHSDAGQMTVYLNYFKKNEITEGDNPPIGIILCADKDDTLVEYATSGMDDQLFVSKYLVELPEKKLLENFMKRELDQ</sequence>
<dbReference type="EMBL" id="SNRY01003250">
    <property type="protein sequence ID" value="KAA6321667.1"/>
    <property type="molecule type" value="Genomic_DNA"/>
</dbReference>
<feature type="domain" description="YhcG N-terminal" evidence="2">
    <location>
        <begin position="194"/>
        <end position="240"/>
    </location>
</feature>
<dbReference type="AlphaFoldDB" id="A0A5J4QIL1"/>
<organism evidence="3">
    <name type="scientific">termite gut metagenome</name>
    <dbReference type="NCBI Taxonomy" id="433724"/>
    <lineage>
        <taxon>unclassified sequences</taxon>
        <taxon>metagenomes</taxon>
        <taxon>organismal metagenomes</taxon>
    </lineage>
</organism>
<evidence type="ECO:0000259" key="2">
    <source>
        <dbReference type="Pfam" id="PF17761"/>
    </source>
</evidence>
<proteinExistence type="predicted"/>